<keyword evidence="1" id="KW-1133">Transmembrane helix</keyword>
<dbReference type="AlphaFoldDB" id="A0A2S7X7W2"/>
<dbReference type="EMBL" id="MSCP01000002">
    <property type="protein sequence ID" value="PQJ87458.1"/>
    <property type="molecule type" value="Genomic_DNA"/>
</dbReference>
<comment type="caution">
    <text evidence="2">The sequence shown here is derived from an EMBL/GenBank/DDBJ whole genome shotgun (WGS) entry which is preliminary data.</text>
</comment>
<accession>A0A2S7X7W2</accession>
<name>A0A2S7X7W2_9GAMM</name>
<dbReference type="RefSeq" id="WP_105063934.1">
    <property type="nucleotide sequence ID" value="NZ_BSOU01000025.1"/>
</dbReference>
<keyword evidence="1" id="KW-0472">Membrane</keyword>
<gene>
    <name evidence="2" type="ORF">BTO23_15210</name>
</gene>
<dbReference type="OrthoDB" id="5918497at2"/>
<organism evidence="2 3">
    <name type="scientific">Aliivibrio sifiae</name>
    <dbReference type="NCBI Taxonomy" id="566293"/>
    <lineage>
        <taxon>Bacteria</taxon>
        <taxon>Pseudomonadati</taxon>
        <taxon>Pseudomonadota</taxon>
        <taxon>Gammaproteobacteria</taxon>
        <taxon>Vibrionales</taxon>
        <taxon>Vibrionaceae</taxon>
        <taxon>Aliivibrio</taxon>
    </lineage>
</organism>
<protein>
    <submittedName>
        <fullName evidence="2">Uncharacterized protein</fullName>
    </submittedName>
</protein>
<feature type="transmembrane region" description="Helical" evidence="1">
    <location>
        <begin position="12"/>
        <end position="33"/>
    </location>
</feature>
<keyword evidence="1" id="KW-0812">Transmembrane</keyword>
<evidence type="ECO:0000256" key="1">
    <source>
        <dbReference type="SAM" id="Phobius"/>
    </source>
</evidence>
<proteinExistence type="predicted"/>
<evidence type="ECO:0000313" key="2">
    <source>
        <dbReference type="EMBL" id="PQJ87458.1"/>
    </source>
</evidence>
<reference evidence="2 3" key="1">
    <citation type="submission" date="2016-12" db="EMBL/GenBank/DDBJ databases">
        <title>Diversity of luminous bacteria.</title>
        <authorList>
            <person name="Yoshizawa S."/>
            <person name="Kogure K."/>
        </authorList>
    </citation>
    <scope>NUCLEOTIDE SEQUENCE [LARGE SCALE GENOMIC DNA]</scope>
    <source>
        <strain evidence="2 3">NBRC 105001</strain>
    </source>
</reference>
<feature type="transmembrane region" description="Helical" evidence="1">
    <location>
        <begin position="150"/>
        <end position="166"/>
    </location>
</feature>
<sequence length="208" mass="24405">MEQIFNDGFWSISGAVVGAFLGALFGFIVSIFLDYRRSTKLEKCLYKEADFVSSYMSSFLISVVNENDKLKINLNQGDSFSAPREINFDVFNILYLELYKTKKIPTDDHRRFVHNVSYQWEQMFSLDKDRIERVGESAIYKINRGKCKDVIYILVGLLYYFDLFISKKGKFKFDENSDFRTMANLVFSKYQINNEDLINIISNETAHW</sequence>
<evidence type="ECO:0000313" key="3">
    <source>
        <dbReference type="Proteomes" id="UP000239273"/>
    </source>
</evidence>
<dbReference type="Proteomes" id="UP000239273">
    <property type="component" value="Unassembled WGS sequence"/>
</dbReference>